<evidence type="ECO:0000259" key="8">
    <source>
        <dbReference type="PROSITE" id="PS51100"/>
    </source>
</evidence>
<comment type="caution">
    <text evidence="9">The sequence shown here is derived from an EMBL/GenBank/DDBJ whole genome shotgun (WGS) entry which is preliminary data.</text>
</comment>
<feature type="modified residue" description="Phosphocysteine; by EIIA" evidence="7">
    <location>
        <position position="8"/>
    </location>
</feature>
<keyword evidence="3" id="KW-0762">Sugar transport</keyword>
<evidence type="ECO:0000313" key="9">
    <source>
        <dbReference type="EMBL" id="EFW03105.1"/>
    </source>
</evidence>
<reference evidence="9 10" key="1">
    <citation type="submission" date="2010-12" db="EMBL/GenBank/DDBJ databases">
        <title>The Genome Sequence of Coprobacillus sp. strain 29_1.</title>
        <authorList>
            <consortium name="The Broad Institute Genome Sequencing Platform"/>
            <person name="Earl A."/>
            <person name="Ward D."/>
            <person name="Feldgarden M."/>
            <person name="Gevers D."/>
            <person name="Daigneault M."/>
            <person name="Sibley C.D."/>
            <person name="White A."/>
            <person name="Strauss J."/>
            <person name="Allen-Vercoe E."/>
            <person name="Young S.K."/>
            <person name="Zeng Q."/>
            <person name="Gargeya S."/>
            <person name="Fitzgerald M."/>
            <person name="Haas B."/>
            <person name="Abouelleil A."/>
            <person name="Alvarado L."/>
            <person name="Arachchi H.M."/>
            <person name="Berlin A."/>
            <person name="Brown A."/>
            <person name="Chapman S.B."/>
            <person name="Chen Z."/>
            <person name="Dunbar C."/>
            <person name="Freedman E."/>
            <person name="Gearin G."/>
            <person name="Gellesch M."/>
            <person name="Goldberg J."/>
            <person name="Griggs A."/>
            <person name="Gujja S."/>
            <person name="Heilman E."/>
            <person name="Heiman D."/>
            <person name="Howarth C."/>
            <person name="Larson L."/>
            <person name="Lui A."/>
            <person name="MacDonald P.J.P."/>
            <person name="Mehta T."/>
            <person name="Montmayeur A."/>
            <person name="Murphy C."/>
            <person name="Neiman D."/>
            <person name="Pearson M."/>
            <person name="Priest M."/>
            <person name="Roberts A."/>
            <person name="Saif S."/>
            <person name="Shea T."/>
            <person name="Shenoy N."/>
            <person name="Sisk P."/>
            <person name="Stolte C."/>
            <person name="Sykes S."/>
            <person name="White J."/>
            <person name="Yandava C."/>
            <person name="Nusbaum C."/>
            <person name="Birren B."/>
        </authorList>
    </citation>
    <scope>NUCLEOTIDE SEQUENCE [LARGE SCALE GENOMIC DNA]</scope>
    <source>
        <strain evidence="9 10">29_1</strain>
    </source>
</reference>
<accession>E7GFP1</accession>
<evidence type="ECO:0000256" key="2">
    <source>
        <dbReference type="ARBA" id="ARBA00022553"/>
    </source>
</evidence>
<dbReference type="PANTHER" id="PTHR34581">
    <property type="entry name" value="PTS SYSTEM N,N'-DIACETYLCHITOBIOSE-SPECIFIC EIIB COMPONENT"/>
    <property type="match status" value="1"/>
</dbReference>
<dbReference type="InterPro" id="IPR036095">
    <property type="entry name" value="PTS_EIIB-like_sf"/>
</dbReference>
<dbReference type="PANTHER" id="PTHR34581:SF2">
    <property type="entry name" value="PTS SYSTEM N,N'-DIACETYLCHITOBIOSE-SPECIFIC EIIB COMPONENT"/>
    <property type="match status" value="1"/>
</dbReference>
<evidence type="ECO:0000256" key="5">
    <source>
        <dbReference type="ARBA" id="ARBA00022683"/>
    </source>
</evidence>
<dbReference type="GeneID" id="78229651"/>
<dbReference type="GO" id="GO:0016301">
    <property type="term" value="F:kinase activity"/>
    <property type="evidence" value="ECO:0007669"/>
    <property type="project" value="UniProtKB-KW"/>
</dbReference>
<dbReference type="Proteomes" id="UP000003157">
    <property type="component" value="Unassembled WGS sequence"/>
</dbReference>
<keyword evidence="4" id="KW-0808">Transferase</keyword>
<dbReference type="AlphaFoldDB" id="E7GFP1"/>
<evidence type="ECO:0000256" key="7">
    <source>
        <dbReference type="PROSITE-ProRule" id="PRU00423"/>
    </source>
</evidence>
<dbReference type="Pfam" id="PF02302">
    <property type="entry name" value="PTS_IIB"/>
    <property type="match status" value="1"/>
</dbReference>
<dbReference type="SUPFAM" id="SSF52794">
    <property type="entry name" value="PTS system IIB component-like"/>
    <property type="match status" value="1"/>
</dbReference>
<protein>
    <recommendedName>
        <fullName evidence="8">PTS EIIB type-3 domain-containing protein</fullName>
    </recommendedName>
</protein>
<dbReference type="OrthoDB" id="9808134at2"/>
<dbReference type="InterPro" id="IPR003501">
    <property type="entry name" value="PTS_EIIB_2/3"/>
</dbReference>
<dbReference type="STRING" id="100884.GCA_000269565_01787"/>
<evidence type="ECO:0000256" key="1">
    <source>
        <dbReference type="ARBA" id="ARBA00022448"/>
    </source>
</evidence>
<evidence type="ECO:0000256" key="3">
    <source>
        <dbReference type="ARBA" id="ARBA00022597"/>
    </source>
</evidence>
<keyword evidence="5" id="KW-0598">Phosphotransferase system</keyword>
<feature type="domain" description="PTS EIIB type-3" evidence="8">
    <location>
        <begin position="1"/>
        <end position="99"/>
    </location>
</feature>
<dbReference type="PROSITE" id="PS51100">
    <property type="entry name" value="PTS_EIIB_TYPE_3"/>
    <property type="match status" value="1"/>
</dbReference>
<dbReference type="InterPro" id="IPR013012">
    <property type="entry name" value="PTS_EIIB_3"/>
</dbReference>
<dbReference type="GO" id="GO:0008982">
    <property type="term" value="F:protein-N(PI)-phosphohistidine-sugar phosphotransferase activity"/>
    <property type="evidence" value="ECO:0007669"/>
    <property type="project" value="InterPro"/>
</dbReference>
<keyword evidence="10" id="KW-1185">Reference proteome</keyword>
<evidence type="ECO:0000256" key="6">
    <source>
        <dbReference type="ARBA" id="ARBA00022777"/>
    </source>
</evidence>
<organism evidence="9 10">
    <name type="scientific">Coprobacillus cateniformis</name>
    <dbReference type="NCBI Taxonomy" id="100884"/>
    <lineage>
        <taxon>Bacteria</taxon>
        <taxon>Bacillati</taxon>
        <taxon>Bacillota</taxon>
        <taxon>Erysipelotrichia</taxon>
        <taxon>Erysipelotrichales</taxon>
        <taxon>Coprobacillaceae</taxon>
        <taxon>Coprobacillus</taxon>
    </lineage>
</organism>
<dbReference type="RefSeq" id="WP_008790666.1">
    <property type="nucleotide sequence ID" value="NZ_AKCB01000001.1"/>
</dbReference>
<name>E7GFP1_9FIRM</name>
<evidence type="ECO:0000313" key="10">
    <source>
        <dbReference type="Proteomes" id="UP000003157"/>
    </source>
</evidence>
<proteinExistence type="predicted"/>
<evidence type="ECO:0000256" key="4">
    <source>
        <dbReference type="ARBA" id="ARBA00022679"/>
    </source>
</evidence>
<dbReference type="InterPro" id="IPR051819">
    <property type="entry name" value="PTS_sugar-specific_EIIB"/>
</dbReference>
<dbReference type="EMBL" id="ADKX01000051">
    <property type="protein sequence ID" value="EFW03105.1"/>
    <property type="molecule type" value="Genomic_DNA"/>
</dbReference>
<dbReference type="eggNOG" id="COG1440">
    <property type="taxonomic scope" value="Bacteria"/>
</dbReference>
<keyword evidence="2" id="KW-0597">Phosphoprotein</keyword>
<dbReference type="Gene3D" id="3.40.50.2300">
    <property type="match status" value="1"/>
</dbReference>
<keyword evidence="6" id="KW-0418">Kinase</keyword>
<dbReference type="GO" id="GO:0009401">
    <property type="term" value="P:phosphoenolpyruvate-dependent sugar phosphotransferase system"/>
    <property type="evidence" value="ECO:0007669"/>
    <property type="project" value="UniProtKB-KW"/>
</dbReference>
<sequence length="99" mass="11406">MSNILLLCASGVTSSLLAQKLNRIVENDLNGYNLITCSICDVARYADDTSIMLLTPQVRFNYDKIQQMYSDKHVLKIDNKDYKQLNIDNILEMIKNQIY</sequence>
<dbReference type="HOGENOM" id="CLU_147323_2_1_9"/>
<gene>
    <name evidence="9" type="ORF">HMPREF9488_03584</name>
</gene>
<keyword evidence="1" id="KW-0813">Transport</keyword>